<protein>
    <submittedName>
        <fullName evidence="1">Uncharacterized protein</fullName>
    </submittedName>
</protein>
<proteinExistence type="predicted"/>
<comment type="caution">
    <text evidence="1">The sequence shown here is derived from an EMBL/GenBank/DDBJ whole genome shotgun (WGS) entry which is preliminary data.</text>
</comment>
<keyword evidence="2" id="KW-1185">Reference proteome</keyword>
<evidence type="ECO:0000313" key="1">
    <source>
        <dbReference type="EMBL" id="MBC2768561.1"/>
    </source>
</evidence>
<reference evidence="1 2" key="1">
    <citation type="submission" date="2020-08" db="EMBL/GenBank/DDBJ databases">
        <title>Paraeoetvoesia sp. YC-7-48 draft genome sequence.</title>
        <authorList>
            <person name="Yao L."/>
        </authorList>
    </citation>
    <scope>NUCLEOTIDE SEQUENCE [LARGE SCALE GENOMIC DNA]</scope>
    <source>
        <strain evidence="2">YC-7-48</strain>
    </source>
</reference>
<evidence type="ECO:0000313" key="2">
    <source>
        <dbReference type="Proteomes" id="UP000545386"/>
    </source>
</evidence>
<dbReference type="Pfam" id="PF24175">
    <property type="entry name" value="SU10_adaptor"/>
    <property type="match status" value="1"/>
</dbReference>
<dbReference type="AlphaFoldDB" id="A0A842HMR7"/>
<dbReference type="InterPro" id="IPR056209">
    <property type="entry name" value="SU10_adaptor"/>
</dbReference>
<organism evidence="1 2">
    <name type="scientific">Pusillimonas minor</name>
    <dbReference type="NCBI Taxonomy" id="2697024"/>
    <lineage>
        <taxon>Bacteria</taxon>
        <taxon>Pseudomonadati</taxon>
        <taxon>Pseudomonadota</taxon>
        <taxon>Betaproteobacteria</taxon>
        <taxon>Burkholderiales</taxon>
        <taxon>Alcaligenaceae</taxon>
        <taxon>Pusillimonas</taxon>
    </lineage>
</organism>
<name>A0A842HMR7_9BURK</name>
<sequence length="237" mass="26994">MTTGFDERYETLGALRAKLQTRLGFISSGPGALNNRDLMNSFLQEGHDLICEEVDVKAMRRRGMIRLTKGSSKYDWVNDVLDEDIDPTRVESMWIQYGSDDPIKLEQGISEIDRAQIDFLSFPTRWDNSASQIEVWPTPDQAYDLIVWYVAPKSRFEQDADRPSVPSSLVLMYAIAMGKAHFRHPDAQAYGGMFERRLRTFKADQHENQRHFMGGSGAGKRPAQVVRSANGYRLRVG</sequence>
<accession>A0A842HMR7</accession>
<dbReference type="EMBL" id="JACJUU010000001">
    <property type="protein sequence ID" value="MBC2768561.1"/>
    <property type="molecule type" value="Genomic_DNA"/>
</dbReference>
<dbReference type="RefSeq" id="WP_185778398.1">
    <property type="nucleotide sequence ID" value="NZ_JACJUU010000001.1"/>
</dbReference>
<dbReference type="Proteomes" id="UP000545386">
    <property type="component" value="Unassembled WGS sequence"/>
</dbReference>
<gene>
    <name evidence="1" type="ORF">GTU67_01360</name>
</gene>